<keyword evidence="4" id="KW-1185">Reference proteome</keyword>
<dbReference type="Proteomes" id="UP000256913">
    <property type="component" value="Unassembled WGS sequence"/>
</dbReference>
<dbReference type="PROSITE" id="PS50113">
    <property type="entry name" value="PAC"/>
    <property type="match status" value="1"/>
</dbReference>
<dbReference type="InterPro" id="IPR036457">
    <property type="entry name" value="PPM-type-like_dom_sf"/>
</dbReference>
<keyword evidence="1" id="KW-0378">Hydrolase</keyword>
<dbReference type="FunFam" id="3.30.450.20:FF:000099">
    <property type="entry name" value="Sensory box sensor histidine kinase"/>
    <property type="match status" value="1"/>
</dbReference>
<dbReference type="CDD" id="cd00130">
    <property type="entry name" value="PAS"/>
    <property type="match status" value="1"/>
</dbReference>
<feature type="domain" description="PAC" evidence="2">
    <location>
        <begin position="392"/>
        <end position="444"/>
    </location>
</feature>
<dbReference type="Gene3D" id="3.30.450.40">
    <property type="match status" value="1"/>
</dbReference>
<dbReference type="Pfam" id="PF01590">
    <property type="entry name" value="GAF"/>
    <property type="match status" value="1"/>
</dbReference>
<dbReference type="InterPro" id="IPR036890">
    <property type="entry name" value="HATPase_C_sf"/>
</dbReference>
<evidence type="ECO:0000313" key="3">
    <source>
        <dbReference type="EMBL" id="REG00885.1"/>
    </source>
</evidence>
<dbReference type="InterPro" id="IPR052016">
    <property type="entry name" value="Bact_Sigma-Reg"/>
</dbReference>
<dbReference type="InterPro" id="IPR035965">
    <property type="entry name" value="PAS-like_dom_sf"/>
</dbReference>
<dbReference type="AlphaFoldDB" id="A0A3D9ZW95"/>
<sequence length="919" mass="100491">MEDAVRFTTPAGYFVAMERSKEERLQLALDAAQLGTFVWYVEDRSEPDQRMLELFNLPTDGTLSLSAALDSMIHPVDRDRYAAAVSAALDPAGSRELRETIRVLQAHGGYNWVAVTARAFFEGHPPAPMRLVGVAADVTDRYEAEARRAFLFELSEALRSLTDPLAVKAKAVDLLGRHLQVSRALYVDVVHEPDSDYYVAESDFHDPTVASIVGRYRADDFGATLFAEWRAGRTITVTDVSTDPRLSDLERLAYPATDVQAFVAVPLVKEGSHVASLMLHQNTSRMWGRAEITLVEEVAERTWAAVERAKAEKELRESELRFREVVDVTPQLVWVGRLDGAVEFANQNWIASTGVDPAQEDHRSMLFAATHPADVDRLAADWTACETHGTAFESELRLKQRSGGFRWFLVRIVPLNDGTGCVVKWFGVATDIDDRRRADEVLRGQERHGQRIRVRMELLADVISDLETAPSVEDGLRRLVARLAPGFAARATITPATHPSGITISTGRDATVKMTVEFDDQDSRPYLDEDLAFLDDLATRVSVVLSEIRIRQDEHRVALALQRALLPRTITSAADALLSARYEAGAVALEVGGDWYDAFELPGGTIAITVGDVVGHGLDAAIAMGTLRVGMRALAPHSTGPGGLLSQFDQFAVDVDGAGFVTACYAEYNPATREMRYASAGHPPILVIDAQGGARWLMGGRSGPLNGTVDPSRTEATDLLDAGSTVLFYSDGLIERRRETITTSLDRLEHAAVALRELPIDEFCGQLIETLAGDEPRTDDVVVLCLRVALPGYHRELACDPHELRSLRRSLTAWGDQRQVPAEDIAQLILAVGEAASNAIEHAYLDRAPNTITVAVHQEDGDLVATVTDAGTWRHPSAEPGSRGRGTAIMRQLSKVFDRTTTAAGTTVQLRLSPIGSAA</sequence>
<dbReference type="Gene3D" id="3.30.565.10">
    <property type="entry name" value="Histidine kinase-like ATPase, C-terminal domain"/>
    <property type="match status" value="1"/>
</dbReference>
<dbReference type="PANTHER" id="PTHR43156:SF2">
    <property type="entry name" value="STAGE II SPORULATION PROTEIN E"/>
    <property type="match status" value="1"/>
</dbReference>
<dbReference type="Pfam" id="PF07228">
    <property type="entry name" value="SpoIIE"/>
    <property type="match status" value="1"/>
</dbReference>
<evidence type="ECO:0000256" key="1">
    <source>
        <dbReference type="ARBA" id="ARBA00022801"/>
    </source>
</evidence>
<dbReference type="GO" id="GO:0016791">
    <property type="term" value="F:phosphatase activity"/>
    <property type="evidence" value="ECO:0007669"/>
    <property type="project" value="TreeGrafter"/>
</dbReference>
<reference evidence="3 4" key="1">
    <citation type="submission" date="2018-08" db="EMBL/GenBank/DDBJ databases">
        <title>Sequencing the genomes of 1000 actinobacteria strains.</title>
        <authorList>
            <person name="Klenk H.-P."/>
        </authorList>
    </citation>
    <scope>NUCLEOTIDE SEQUENCE [LARGE SCALE GENOMIC DNA]</scope>
    <source>
        <strain evidence="3 4">DSM 44099</strain>
    </source>
</reference>
<dbReference type="EMBL" id="QUMQ01000001">
    <property type="protein sequence ID" value="REG00885.1"/>
    <property type="molecule type" value="Genomic_DNA"/>
</dbReference>
<evidence type="ECO:0000259" key="2">
    <source>
        <dbReference type="PROSITE" id="PS50113"/>
    </source>
</evidence>
<protein>
    <submittedName>
        <fullName evidence="3">PAS domain S-box-containing protein</fullName>
    </submittedName>
</protein>
<dbReference type="NCBIfam" id="TIGR00229">
    <property type="entry name" value="sensory_box"/>
    <property type="match status" value="1"/>
</dbReference>
<dbReference type="SUPFAM" id="SSF55785">
    <property type="entry name" value="PYP-like sensor domain (PAS domain)"/>
    <property type="match status" value="2"/>
</dbReference>
<dbReference type="SUPFAM" id="SSF55781">
    <property type="entry name" value="GAF domain-like"/>
    <property type="match status" value="1"/>
</dbReference>
<dbReference type="Gene3D" id="3.30.450.20">
    <property type="entry name" value="PAS domain"/>
    <property type="match status" value="2"/>
</dbReference>
<evidence type="ECO:0000313" key="4">
    <source>
        <dbReference type="Proteomes" id="UP000256913"/>
    </source>
</evidence>
<dbReference type="InterPro" id="IPR013655">
    <property type="entry name" value="PAS_fold_3"/>
</dbReference>
<dbReference type="InterPro" id="IPR000700">
    <property type="entry name" value="PAS-assoc_C"/>
</dbReference>
<dbReference type="SMART" id="SM00065">
    <property type="entry name" value="GAF"/>
    <property type="match status" value="1"/>
</dbReference>
<dbReference type="SMART" id="SM00331">
    <property type="entry name" value="PP2C_SIG"/>
    <property type="match status" value="1"/>
</dbReference>
<dbReference type="Pfam" id="PF08447">
    <property type="entry name" value="PAS_3"/>
    <property type="match status" value="2"/>
</dbReference>
<proteinExistence type="predicted"/>
<organism evidence="3 4">
    <name type="scientific">Asanoa ferruginea</name>
    <dbReference type="NCBI Taxonomy" id="53367"/>
    <lineage>
        <taxon>Bacteria</taxon>
        <taxon>Bacillati</taxon>
        <taxon>Actinomycetota</taxon>
        <taxon>Actinomycetes</taxon>
        <taxon>Micromonosporales</taxon>
        <taxon>Micromonosporaceae</taxon>
        <taxon>Asanoa</taxon>
    </lineage>
</organism>
<dbReference type="PANTHER" id="PTHR43156">
    <property type="entry name" value="STAGE II SPORULATION PROTEIN E-RELATED"/>
    <property type="match status" value="1"/>
</dbReference>
<dbReference type="SUPFAM" id="SSF55874">
    <property type="entry name" value="ATPase domain of HSP90 chaperone/DNA topoisomerase II/histidine kinase"/>
    <property type="match status" value="1"/>
</dbReference>
<dbReference type="SMART" id="SM00086">
    <property type="entry name" value="PAC"/>
    <property type="match status" value="2"/>
</dbReference>
<gene>
    <name evidence="3" type="ORF">DFJ67_6943</name>
</gene>
<dbReference type="Gene3D" id="3.60.40.10">
    <property type="entry name" value="PPM-type phosphatase domain"/>
    <property type="match status" value="1"/>
</dbReference>
<dbReference type="InterPro" id="IPR001932">
    <property type="entry name" value="PPM-type_phosphatase-like_dom"/>
</dbReference>
<dbReference type="InterPro" id="IPR003018">
    <property type="entry name" value="GAF"/>
</dbReference>
<name>A0A3D9ZW95_9ACTN</name>
<dbReference type="InterPro" id="IPR001610">
    <property type="entry name" value="PAC"/>
</dbReference>
<dbReference type="Pfam" id="PF13581">
    <property type="entry name" value="HATPase_c_2"/>
    <property type="match status" value="1"/>
</dbReference>
<accession>A0A3D9ZW95</accession>
<dbReference type="InterPro" id="IPR029016">
    <property type="entry name" value="GAF-like_dom_sf"/>
</dbReference>
<dbReference type="InterPro" id="IPR000014">
    <property type="entry name" value="PAS"/>
</dbReference>
<comment type="caution">
    <text evidence="3">The sequence shown here is derived from an EMBL/GenBank/DDBJ whole genome shotgun (WGS) entry which is preliminary data.</text>
</comment>
<dbReference type="InterPro" id="IPR003594">
    <property type="entry name" value="HATPase_dom"/>
</dbReference>
<dbReference type="CDD" id="cd16936">
    <property type="entry name" value="HATPase_RsbW-like"/>
    <property type="match status" value="1"/>
</dbReference>